<keyword evidence="1 3" id="KW-0853">WD repeat</keyword>
<evidence type="ECO:0000313" key="5">
    <source>
        <dbReference type="Proteomes" id="UP001186944"/>
    </source>
</evidence>
<dbReference type="AlphaFoldDB" id="A0AA88Y4E4"/>
<dbReference type="PROSITE" id="PS50082">
    <property type="entry name" value="WD_REPEATS_2"/>
    <property type="match status" value="7"/>
</dbReference>
<dbReference type="InterPro" id="IPR015943">
    <property type="entry name" value="WD40/YVTN_repeat-like_dom_sf"/>
</dbReference>
<dbReference type="InterPro" id="IPR028599">
    <property type="entry name" value="WDR12/Ytm1"/>
</dbReference>
<dbReference type="FunFam" id="2.130.10.10:FF:001898">
    <property type="entry name" value="Ribosome biogenesis protein WDR12 homolog"/>
    <property type="match status" value="1"/>
</dbReference>
<dbReference type="GO" id="GO:0042254">
    <property type="term" value="P:ribosome biogenesis"/>
    <property type="evidence" value="ECO:0007669"/>
    <property type="project" value="InterPro"/>
</dbReference>
<organism evidence="4 5">
    <name type="scientific">Pinctada imbricata</name>
    <name type="common">Atlantic pearl-oyster</name>
    <name type="synonym">Pinctada martensii</name>
    <dbReference type="NCBI Taxonomy" id="66713"/>
    <lineage>
        <taxon>Eukaryota</taxon>
        <taxon>Metazoa</taxon>
        <taxon>Spiralia</taxon>
        <taxon>Lophotrochozoa</taxon>
        <taxon>Mollusca</taxon>
        <taxon>Bivalvia</taxon>
        <taxon>Autobranchia</taxon>
        <taxon>Pteriomorphia</taxon>
        <taxon>Pterioida</taxon>
        <taxon>Pterioidea</taxon>
        <taxon>Pteriidae</taxon>
        <taxon>Pinctada</taxon>
    </lineage>
</organism>
<feature type="non-terminal residue" evidence="4">
    <location>
        <position position="1"/>
    </location>
</feature>
<proteinExistence type="inferred from homology"/>
<evidence type="ECO:0000256" key="3">
    <source>
        <dbReference type="PROSITE-ProRule" id="PRU00221"/>
    </source>
</evidence>
<dbReference type="PRINTS" id="PR00320">
    <property type="entry name" value="GPROTEINBRPT"/>
</dbReference>
<dbReference type="SMART" id="SM00320">
    <property type="entry name" value="WD40"/>
    <property type="match status" value="7"/>
</dbReference>
<accession>A0AA88Y4E4</accession>
<feature type="repeat" description="WD" evidence="3">
    <location>
        <begin position="214"/>
        <end position="254"/>
    </location>
</feature>
<dbReference type="InterPro" id="IPR036322">
    <property type="entry name" value="WD40_repeat_dom_sf"/>
</dbReference>
<feature type="repeat" description="WD" evidence="3">
    <location>
        <begin position="343"/>
        <end position="378"/>
    </location>
</feature>
<dbReference type="CDD" id="cd00200">
    <property type="entry name" value="WD40"/>
    <property type="match status" value="1"/>
</dbReference>
<comment type="caution">
    <text evidence="4">The sequence shown here is derived from an EMBL/GenBank/DDBJ whole genome shotgun (WGS) entry which is preliminary data.</text>
</comment>
<protein>
    <recommendedName>
        <fullName evidence="6">Ribosome biogenesis protein WDR12</fullName>
    </recommendedName>
</protein>
<gene>
    <name evidence="4" type="ORF">FSP39_001863</name>
</gene>
<sequence length="378" mass="42829">GNDTDESEEVKFDFLIDGEFIRLPLDKHLEGKEISTETLVEIEYIEQQPAPTPEDSLLHDDWVSSVQGCNQCILSGSYDNTVRLWNIKGQPLLTIPGHSAPVKCVRWLSSDEDKTCQFISGSHDQTILIWQWNRESNSVECVHACRGHAGSVDCVAINTHKDKFCSGSWDRMLKLWSAEMSAPGDEVQEEEEEVPSKKQKISKKVQTRVPIVTLSGHNEGISQVQWTDTNEVCTASWDHTLRLWDLEKAEQKSTLQGTKVFLDVSHSRLNGNLLTASADRHVRLWDPRSSDGALVQCTYTSHNGWVSSVRWSPVNEYLFLSGSYDCVMKLWDTRSPKAPLYNMSGHEEKILVVDWSIPQLLLSGAADNHLKIFQYENR</sequence>
<evidence type="ECO:0008006" key="6">
    <source>
        <dbReference type="Google" id="ProtNLM"/>
    </source>
</evidence>
<reference evidence="4" key="1">
    <citation type="submission" date="2019-08" db="EMBL/GenBank/DDBJ databases">
        <title>The improved chromosome-level genome for the pearl oyster Pinctada fucata martensii using PacBio sequencing and Hi-C.</title>
        <authorList>
            <person name="Zheng Z."/>
        </authorList>
    </citation>
    <scope>NUCLEOTIDE SEQUENCE</scope>
    <source>
        <strain evidence="4">ZZ-2019</strain>
        <tissue evidence="4">Adductor muscle</tissue>
    </source>
</reference>
<dbReference type="EMBL" id="VSWD01000009">
    <property type="protein sequence ID" value="KAK3092358.1"/>
    <property type="molecule type" value="Genomic_DNA"/>
</dbReference>
<dbReference type="PANTHER" id="PTHR19855">
    <property type="entry name" value="WD40 REPEAT PROTEIN 12, 37"/>
    <property type="match status" value="1"/>
</dbReference>
<dbReference type="Proteomes" id="UP001186944">
    <property type="component" value="Unassembled WGS sequence"/>
</dbReference>
<keyword evidence="2" id="KW-0677">Repeat</keyword>
<name>A0AA88Y4E4_PINIB</name>
<dbReference type="Pfam" id="PF00400">
    <property type="entry name" value="WD40"/>
    <property type="match status" value="7"/>
</dbReference>
<dbReference type="InterPro" id="IPR019775">
    <property type="entry name" value="WD40_repeat_CS"/>
</dbReference>
<feature type="repeat" description="WD" evidence="3">
    <location>
        <begin position="73"/>
        <end position="95"/>
    </location>
</feature>
<dbReference type="PROSITE" id="PS50294">
    <property type="entry name" value="WD_REPEATS_REGION"/>
    <property type="match status" value="4"/>
</dbReference>
<dbReference type="InterPro" id="IPR020472">
    <property type="entry name" value="WD40_PAC1"/>
</dbReference>
<dbReference type="InterPro" id="IPR001680">
    <property type="entry name" value="WD40_rpt"/>
</dbReference>
<dbReference type="HAMAP" id="MF_03029">
    <property type="entry name" value="WDR12"/>
    <property type="match status" value="1"/>
</dbReference>
<evidence type="ECO:0000256" key="1">
    <source>
        <dbReference type="ARBA" id="ARBA00022574"/>
    </source>
</evidence>
<feature type="repeat" description="WD" evidence="3">
    <location>
        <begin position="95"/>
        <end position="131"/>
    </location>
</feature>
<feature type="repeat" description="WD" evidence="3">
    <location>
        <begin position="145"/>
        <end position="177"/>
    </location>
</feature>
<feature type="repeat" description="WD" evidence="3">
    <location>
        <begin position="273"/>
        <end position="295"/>
    </location>
</feature>
<dbReference type="Gene3D" id="2.130.10.10">
    <property type="entry name" value="YVTN repeat-like/Quinoprotein amine dehydrogenase"/>
    <property type="match status" value="1"/>
</dbReference>
<keyword evidence="5" id="KW-1185">Reference proteome</keyword>
<dbReference type="SUPFAM" id="SSF50978">
    <property type="entry name" value="WD40 repeat-like"/>
    <property type="match status" value="1"/>
</dbReference>
<evidence type="ECO:0000313" key="4">
    <source>
        <dbReference type="EMBL" id="KAK3092358.1"/>
    </source>
</evidence>
<dbReference type="PANTHER" id="PTHR19855:SF11">
    <property type="entry name" value="RIBOSOME BIOGENESIS PROTEIN WDR12"/>
    <property type="match status" value="1"/>
</dbReference>
<evidence type="ECO:0000256" key="2">
    <source>
        <dbReference type="ARBA" id="ARBA00022737"/>
    </source>
</evidence>
<dbReference type="PROSITE" id="PS00678">
    <property type="entry name" value="WD_REPEATS_1"/>
    <property type="match status" value="2"/>
</dbReference>
<feature type="repeat" description="WD" evidence="3">
    <location>
        <begin position="299"/>
        <end position="341"/>
    </location>
</feature>